<dbReference type="PANTHER" id="PTHR30363">
    <property type="entry name" value="HTH-TYPE TRANSCRIPTIONAL REGULATOR SRLR-RELATED"/>
    <property type="match status" value="1"/>
</dbReference>
<dbReference type="GO" id="GO:0003700">
    <property type="term" value="F:DNA-binding transcription factor activity"/>
    <property type="evidence" value="ECO:0007669"/>
    <property type="project" value="InterPro"/>
</dbReference>
<dbReference type="InterPro" id="IPR036390">
    <property type="entry name" value="WH_DNA-bd_sf"/>
</dbReference>
<dbReference type="SUPFAM" id="SSF46785">
    <property type="entry name" value="Winged helix' DNA-binding domain"/>
    <property type="match status" value="1"/>
</dbReference>
<dbReference type="Gene3D" id="1.10.10.10">
    <property type="entry name" value="Winged helix-like DNA-binding domain superfamily/Winged helix DNA-binding domain"/>
    <property type="match status" value="1"/>
</dbReference>
<organism evidence="4 5">
    <name type="scientific">Fusobacterium animalis</name>
    <dbReference type="NCBI Taxonomy" id="76859"/>
    <lineage>
        <taxon>Bacteria</taxon>
        <taxon>Fusobacteriati</taxon>
        <taxon>Fusobacteriota</taxon>
        <taxon>Fusobacteriia</taxon>
        <taxon>Fusobacteriales</taxon>
        <taxon>Fusobacteriaceae</taxon>
        <taxon>Fusobacterium</taxon>
    </lineage>
</organism>
<dbReference type="InterPro" id="IPR036388">
    <property type="entry name" value="WH-like_DNA-bd_sf"/>
</dbReference>
<gene>
    <name evidence="4" type="ORF">RN90_10330</name>
</gene>
<dbReference type="Pfam" id="PF08220">
    <property type="entry name" value="HTH_DeoR"/>
    <property type="match status" value="1"/>
</dbReference>
<dbReference type="PANTHER" id="PTHR30363:SF46">
    <property type="entry name" value="LYSR FAMILY TRANSCRIPTIONAL REGULATOR"/>
    <property type="match status" value="1"/>
</dbReference>
<proteinExistence type="predicted"/>
<dbReference type="Gene3D" id="3.40.50.1360">
    <property type="match status" value="1"/>
</dbReference>
<evidence type="ECO:0000256" key="1">
    <source>
        <dbReference type="ARBA" id="ARBA00023015"/>
    </source>
</evidence>
<keyword evidence="2" id="KW-0804">Transcription</keyword>
<dbReference type="SMART" id="SM01134">
    <property type="entry name" value="DeoRC"/>
    <property type="match status" value="1"/>
</dbReference>
<feature type="domain" description="HTH deoR-type" evidence="3">
    <location>
        <begin position="6"/>
        <end position="61"/>
    </location>
</feature>
<evidence type="ECO:0000313" key="4">
    <source>
        <dbReference type="EMBL" id="PGH25718.1"/>
    </source>
</evidence>
<comment type="caution">
    <text evidence="4">The sequence shown here is derived from an EMBL/GenBank/DDBJ whole genome shotgun (WGS) entry which is preliminary data.</text>
</comment>
<accession>A0A2B7YXU9</accession>
<dbReference type="Proteomes" id="UP000226179">
    <property type="component" value="Unassembled WGS sequence"/>
</dbReference>
<evidence type="ECO:0000256" key="2">
    <source>
        <dbReference type="ARBA" id="ARBA00023163"/>
    </source>
</evidence>
<dbReference type="InterPro" id="IPR037171">
    <property type="entry name" value="NagB/RpiA_transferase-like"/>
</dbReference>
<evidence type="ECO:0000313" key="5">
    <source>
        <dbReference type="Proteomes" id="UP000226179"/>
    </source>
</evidence>
<name>A0A2B7YXU9_9FUSO</name>
<evidence type="ECO:0000259" key="3">
    <source>
        <dbReference type="PROSITE" id="PS51000"/>
    </source>
</evidence>
<dbReference type="Pfam" id="PF00455">
    <property type="entry name" value="DeoRC"/>
    <property type="match status" value="1"/>
</dbReference>
<sequence>MINMLSMERYQYIINYLEENGNSTRKELAELLNVTTMTIGRDFKKLEEKGLLIQTHGGAVLPGFLMEERKYDRKKEEHREIKRKIAKRIFQKICSNMTIILDAGTTTYELAFLLKNSSLKNICVITNDLYIALELYQKKEIKVLLLGGEVLSETGSTATIFSLQQIEGYNADIAFLGVSSISETFDLTVPTEVKAFLKRTMMKISKESILLVDSSKFQKKKLYKFANLKNFDYIVTDYIFSKEEIEKYHLKKKVINIK</sequence>
<dbReference type="InterPro" id="IPR001034">
    <property type="entry name" value="DeoR_HTH"/>
</dbReference>
<dbReference type="SMART" id="SM00420">
    <property type="entry name" value="HTH_DEOR"/>
    <property type="match status" value="1"/>
</dbReference>
<dbReference type="InterPro" id="IPR014036">
    <property type="entry name" value="DeoR-like_C"/>
</dbReference>
<dbReference type="PRINTS" id="PR00037">
    <property type="entry name" value="HTHLACR"/>
</dbReference>
<dbReference type="EMBL" id="NJGJ01000001">
    <property type="protein sequence ID" value="PGH25718.1"/>
    <property type="molecule type" value="Genomic_DNA"/>
</dbReference>
<dbReference type="AlphaFoldDB" id="A0A2B7YXU9"/>
<keyword evidence="1" id="KW-0805">Transcription regulation</keyword>
<dbReference type="SUPFAM" id="SSF100950">
    <property type="entry name" value="NagB/RpiA/CoA transferase-like"/>
    <property type="match status" value="1"/>
</dbReference>
<dbReference type="InterPro" id="IPR050313">
    <property type="entry name" value="Carb_Metab_HTH_regulators"/>
</dbReference>
<dbReference type="PROSITE" id="PS51000">
    <property type="entry name" value="HTH_DEOR_2"/>
    <property type="match status" value="1"/>
</dbReference>
<protein>
    <submittedName>
        <fullName evidence="4">DeoR family transcriptional regulator</fullName>
    </submittedName>
</protein>
<reference evidence="4 5" key="1">
    <citation type="submission" date="2017-06" db="EMBL/GenBank/DDBJ databases">
        <title>Draft genome sequence of Fusobacterium nucleatum subsp. animalis KCOM 1280 (=ChDC F318).</title>
        <authorList>
            <person name="Kook J.-K."/>
            <person name="Park S.-N."/>
            <person name="Lim Y.K."/>
            <person name="Roh H."/>
        </authorList>
    </citation>
    <scope>NUCLEOTIDE SEQUENCE [LARGE SCALE GENOMIC DNA]</scope>
    <source>
        <strain evidence="5">KCOM 1280 ( ChDC F318)</strain>
    </source>
</reference>